<evidence type="ECO:0000313" key="3">
    <source>
        <dbReference type="Proteomes" id="UP000016934"/>
    </source>
</evidence>
<reference evidence="3" key="2">
    <citation type="journal article" date="2013" name="PLoS Genet.">
        <title>Comparative genome structure, secondary metabolite, and effector coding capacity across Cochliobolus pathogens.</title>
        <authorList>
            <person name="Condon B.J."/>
            <person name="Leng Y."/>
            <person name="Wu D."/>
            <person name="Bushley K.E."/>
            <person name="Ohm R.A."/>
            <person name="Otillar R."/>
            <person name="Martin J."/>
            <person name="Schackwitz W."/>
            <person name="Grimwood J."/>
            <person name="MohdZainudin N."/>
            <person name="Xue C."/>
            <person name="Wang R."/>
            <person name="Manning V.A."/>
            <person name="Dhillon B."/>
            <person name="Tu Z.J."/>
            <person name="Steffenson B.J."/>
            <person name="Salamov A."/>
            <person name="Sun H."/>
            <person name="Lowry S."/>
            <person name="LaButti K."/>
            <person name="Han J."/>
            <person name="Copeland A."/>
            <person name="Lindquist E."/>
            <person name="Barry K."/>
            <person name="Schmutz J."/>
            <person name="Baker S.E."/>
            <person name="Ciuffetti L.M."/>
            <person name="Grigoriev I.V."/>
            <person name="Zhong S."/>
            <person name="Turgeon B.G."/>
        </authorList>
    </citation>
    <scope>NUCLEOTIDE SEQUENCE [LARGE SCALE GENOMIC DNA]</scope>
    <source>
        <strain evidence="3">ND90Pr / ATCC 201652</strain>
    </source>
</reference>
<dbReference type="Proteomes" id="UP000016934">
    <property type="component" value="Unassembled WGS sequence"/>
</dbReference>
<dbReference type="EMBL" id="KB445645">
    <property type="protein sequence ID" value="EMD63283.1"/>
    <property type="molecule type" value="Genomic_DNA"/>
</dbReference>
<name>M2S7W1_COCSN</name>
<dbReference type="HOGENOM" id="CLU_2133303_0_0_1"/>
<evidence type="ECO:0000313" key="2">
    <source>
        <dbReference type="EMBL" id="EMD63283.1"/>
    </source>
</evidence>
<dbReference type="GeneID" id="19137391"/>
<dbReference type="KEGG" id="bsc:COCSADRAFT_339795"/>
<gene>
    <name evidence="2" type="ORF">COCSADRAFT_339795</name>
</gene>
<organism evidence="2 3">
    <name type="scientific">Cochliobolus sativus (strain ND90Pr / ATCC 201652)</name>
    <name type="common">Common root rot and spot blotch fungus</name>
    <name type="synonym">Bipolaris sorokiniana</name>
    <dbReference type="NCBI Taxonomy" id="665912"/>
    <lineage>
        <taxon>Eukaryota</taxon>
        <taxon>Fungi</taxon>
        <taxon>Dikarya</taxon>
        <taxon>Ascomycota</taxon>
        <taxon>Pezizomycotina</taxon>
        <taxon>Dothideomycetes</taxon>
        <taxon>Pleosporomycetidae</taxon>
        <taxon>Pleosporales</taxon>
        <taxon>Pleosporineae</taxon>
        <taxon>Pleosporaceae</taxon>
        <taxon>Bipolaris</taxon>
    </lineage>
</organism>
<proteinExistence type="predicted"/>
<sequence length="113" mass="12970">MPVHTCPHRHPPHGRHTTRPRNTRSRPWWLGAVVIGAQQPWAAQIVDELAVPCPSSIGRHRLFTSYHCSSDFALAPLYTSYAHAQSFFCSIFCHYAMFTSTQPYIFCKCPRLR</sequence>
<keyword evidence="3" id="KW-1185">Reference proteome</keyword>
<reference evidence="2 3" key="1">
    <citation type="journal article" date="2012" name="PLoS Pathog.">
        <title>Diverse lifestyles and strategies of plant pathogenesis encoded in the genomes of eighteen Dothideomycetes fungi.</title>
        <authorList>
            <person name="Ohm R.A."/>
            <person name="Feau N."/>
            <person name="Henrissat B."/>
            <person name="Schoch C.L."/>
            <person name="Horwitz B.A."/>
            <person name="Barry K.W."/>
            <person name="Condon B.J."/>
            <person name="Copeland A.C."/>
            <person name="Dhillon B."/>
            <person name="Glaser F."/>
            <person name="Hesse C.N."/>
            <person name="Kosti I."/>
            <person name="LaButti K."/>
            <person name="Lindquist E.A."/>
            <person name="Lucas S."/>
            <person name="Salamov A.A."/>
            <person name="Bradshaw R.E."/>
            <person name="Ciuffetti L."/>
            <person name="Hamelin R.C."/>
            <person name="Kema G.H.J."/>
            <person name="Lawrence C."/>
            <person name="Scott J.A."/>
            <person name="Spatafora J.W."/>
            <person name="Turgeon B.G."/>
            <person name="de Wit P.J.G.M."/>
            <person name="Zhong S."/>
            <person name="Goodwin S.B."/>
            <person name="Grigoriev I.V."/>
        </authorList>
    </citation>
    <scope>NUCLEOTIDE SEQUENCE [LARGE SCALE GENOMIC DNA]</scope>
    <source>
        <strain evidence="3">ND90Pr / ATCC 201652</strain>
    </source>
</reference>
<accession>M2S7W1</accession>
<protein>
    <submittedName>
        <fullName evidence="2">Uncharacterized protein</fullName>
    </submittedName>
</protein>
<evidence type="ECO:0000256" key="1">
    <source>
        <dbReference type="SAM" id="MobiDB-lite"/>
    </source>
</evidence>
<dbReference type="RefSeq" id="XP_007701477.1">
    <property type="nucleotide sequence ID" value="XM_007703287.1"/>
</dbReference>
<dbReference type="AlphaFoldDB" id="M2S7W1"/>
<feature type="region of interest" description="Disordered" evidence="1">
    <location>
        <begin position="1"/>
        <end position="23"/>
    </location>
</feature>